<keyword evidence="1" id="KW-0732">Signal</keyword>
<gene>
    <name evidence="2" type="ORF">MNO81_05135</name>
</gene>
<feature type="chain" id="PRO_5047531246" description="Secreted protein" evidence="1">
    <location>
        <begin position="32"/>
        <end position="90"/>
    </location>
</feature>
<dbReference type="RefSeq" id="WP_278220051.1">
    <property type="nucleotide sequence ID" value="NZ_JAKZMO010000003.1"/>
</dbReference>
<evidence type="ECO:0000313" key="3">
    <source>
        <dbReference type="Proteomes" id="UP001154266"/>
    </source>
</evidence>
<keyword evidence="3" id="KW-1185">Reference proteome</keyword>
<comment type="caution">
    <text evidence="2">The sequence shown here is derived from an EMBL/GenBank/DDBJ whole genome shotgun (WGS) entry which is preliminary data.</text>
</comment>
<reference evidence="2" key="1">
    <citation type="journal article" date="2023" name="Environ. Microbiol.">
        <title>The 2-methylpropene degradation pathway in Mycobacteriaceae family strains.</title>
        <authorList>
            <person name="Helbich S."/>
            <person name="Barrantes I."/>
            <person name="Dos Anjos Borges L.G."/>
            <person name="Pieper D.H."/>
            <person name="Vainshtein Y."/>
            <person name="Sohn K."/>
            <person name="Engesser K.H."/>
        </authorList>
    </citation>
    <scope>NUCLEOTIDE SEQUENCE</scope>
    <source>
        <strain evidence="2">IBE100</strain>
    </source>
</reference>
<organism evidence="2 3">
    <name type="scientific">Mycolicibacterium gadium</name>
    <name type="common">Mycobacterium gadium</name>
    <dbReference type="NCBI Taxonomy" id="1794"/>
    <lineage>
        <taxon>Bacteria</taxon>
        <taxon>Bacillati</taxon>
        <taxon>Actinomycetota</taxon>
        <taxon>Actinomycetes</taxon>
        <taxon>Mycobacteriales</taxon>
        <taxon>Mycobacteriaceae</taxon>
        <taxon>Mycolicibacterium</taxon>
    </lineage>
</organism>
<dbReference type="Proteomes" id="UP001154266">
    <property type="component" value="Unassembled WGS sequence"/>
</dbReference>
<accession>A0ABT6GLD5</accession>
<evidence type="ECO:0000313" key="2">
    <source>
        <dbReference type="EMBL" id="MDG5482177.1"/>
    </source>
</evidence>
<feature type="signal peptide" evidence="1">
    <location>
        <begin position="1"/>
        <end position="31"/>
    </location>
</feature>
<dbReference type="EMBL" id="JAKZMO010000003">
    <property type="protein sequence ID" value="MDG5482177.1"/>
    <property type="molecule type" value="Genomic_DNA"/>
</dbReference>
<proteinExistence type="predicted"/>
<evidence type="ECO:0008006" key="4">
    <source>
        <dbReference type="Google" id="ProtNLM"/>
    </source>
</evidence>
<sequence>MVKMKKIGACVAFVGAVGFTAVGLSAATANAEPVVPNSSGITLKLDKPRWHDRRDDYREWRDARWDGPHYYGPCGWVPPNVSGWVPPAVC</sequence>
<protein>
    <recommendedName>
        <fullName evidence="4">Secreted protein</fullName>
    </recommendedName>
</protein>
<name>A0ABT6GLD5_MYCGU</name>
<evidence type="ECO:0000256" key="1">
    <source>
        <dbReference type="SAM" id="SignalP"/>
    </source>
</evidence>